<evidence type="ECO:0000313" key="2">
    <source>
        <dbReference type="Proteomes" id="UP000010473"/>
    </source>
</evidence>
<reference evidence="2" key="1">
    <citation type="journal article" date="2013" name="Proc. Natl. Acad. Sci. U.S.A.">
        <title>Improving the coverage of the cyanobacterial phylum using diversity-driven genome sequencing.</title>
        <authorList>
            <person name="Shih P.M."/>
            <person name="Wu D."/>
            <person name="Latifi A."/>
            <person name="Axen S.D."/>
            <person name="Fewer D.P."/>
            <person name="Talla E."/>
            <person name="Calteau A."/>
            <person name="Cai F."/>
            <person name="Tandeau de Marsac N."/>
            <person name="Rippka R."/>
            <person name="Herdman M."/>
            <person name="Sivonen K."/>
            <person name="Coursin T."/>
            <person name="Laurent T."/>
            <person name="Goodwin L."/>
            <person name="Nolan M."/>
            <person name="Davenport K.W."/>
            <person name="Han C.S."/>
            <person name="Rubin E.M."/>
            <person name="Eisen J.A."/>
            <person name="Woyke T."/>
            <person name="Gugger M."/>
            <person name="Kerfeld C.A."/>
        </authorList>
    </citation>
    <scope>NUCLEOTIDE SEQUENCE [LARGE SCALE GENOMIC DNA]</scope>
    <source>
        <strain evidence="2">ATCC 29371 / PCC 7437</strain>
    </source>
</reference>
<keyword evidence="2" id="KW-1185">Reference proteome</keyword>
<dbReference type="KEGG" id="scs:Sta7437_2294"/>
<proteinExistence type="predicted"/>
<dbReference type="STRING" id="111780.Sta7437_2294"/>
<dbReference type="AlphaFoldDB" id="K9XUT1"/>
<sequence length="85" mass="9754">MIFVSLIKYLGVFAMVSAELLNTLRNFNRADKLYIMQVLVSELAQAKTNLIQPDQEYPVWSPYDAFEAADTMLQVLEKAKTKTHE</sequence>
<gene>
    <name evidence="1" type="ordered locus">Sta7437_2294</name>
</gene>
<accession>K9XUT1</accession>
<organism evidence="1 2">
    <name type="scientific">Stanieria cyanosphaera (strain ATCC 29371 / PCC 7437)</name>
    <dbReference type="NCBI Taxonomy" id="111780"/>
    <lineage>
        <taxon>Bacteria</taxon>
        <taxon>Bacillati</taxon>
        <taxon>Cyanobacteriota</taxon>
        <taxon>Cyanophyceae</taxon>
        <taxon>Pleurocapsales</taxon>
        <taxon>Dermocarpellaceae</taxon>
        <taxon>Stanieria</taxon>
    </lineage>
</organism>
<dbReference type="eggNOG" id="ENOG50314BN">
    <property type="taxonomic scope" value="Bacteria"/>
</dbReference>
<dbReference type="Proteomes" id="UP000010473">
    <property type="component" value="Chromosome"/>
</dbReference>
<name>K9XUT1_STAC7</name>
<dbReference type="EMBL" id="CP003653">
    <property type="protein sequence ID" value="AFZ35836.1"/>
    <property type="molecule type" value="Genomic_DNA"/>
</dbReference>
<dbReference type="HOGENOM" id="CLU_182243_1_0_3"/>
<protein>
    <submittedName>
        <fullName evidence="1">Uncharacterized protein</fullName>
    </submittedName>
</protein>
<evidence type="ECO:0000313" key="1">
    <source>
        <dbReference type="EMBL" id="AFZ35836.1"/>
    </source>
</evidence>